<evidence type="ECO:0000256" key="1">
    <source>
        <dbReference type="SAM" id="SignalP"/>
    </source>
</evidence>
<name>A0A1W2DGZ1_9HYPH</name>
<sequence>MRAFFGLATGLCLVASTYVIQAAEIGGRYDVVGSNPSNQGQYRGEVVIEPQGETYRITWTIGSDRTEGTGIFRDGRLAVVYQPDNARPGVAFYDLRGDGSLSGTWVVHGGAKLGAEVWQKPGA</sequence>
<evidence type="ECO:0000313" key="3">
    <source>
        <dbReference type="Proteomes" id="UP000192656"/>
    </source>
</evidence>
<dbReference type="Proteomes" id="UP000192656">
    <property type="component" value="Unassembled WGS sequence"/>
</dbReference>
<dbReference type="OrthoDB" id="9810038at2"/>
<gene>
    <name evidence="2" type="ORF">SAMN06297251_11531</name>
</gene>
<dbReference type="SUPFAM" id="SSF69298">
    <property type="entry name" value="Quinohemoprotein amine dehydrogenase A chain, domain 3"/>
    <property type="match status" value="1"/>
</dbReference>
<keyword evidence="3" id="KW-1185">Reference proteome</keyword>
<feature type="chain" id="PRO_5011963952" evidence="1">
    <location>
        <begin position="23"/>
        <end position="123"/>
    </location>
</feature>
<dbReference type="AlphaFoldDB" id="A0A1W2DGZ1"/>
<keyword evidence="1" id="KW-0732">Signal</keyword>
<evidence type="ECO:0000313" key="2">
    <source>
        <dbReference type="EMBL" id="SMC96779.1"/>
    </source>
</evidence>
<proteinExistence type="predicted"/>
<reference evidence="2 3" key="1">
    <citation type="submission" date="2017-04" db="EMBL/GenBank/DDBJ databases">
        <authorList>
            <person name="Afonso C.L."/>
            <person name="Miller P.J."/>
            <person name="Scott M.A."/>
            <person name="Spackman E."/>
            <person name="Goraichik I."/>
            <person name="Dimitrov K.M."/>
            <person name="Suarez D.L."/>
            <person name="Swayne D.E."/>
        </authorList>
    </citation>
    <scope>NUCLEOTIDE SEQUENCE [LARGE SCALE GENOMIC DNA]</scope>
    <source>
        <strain evidence="2 3">CGMCC 1.10972</strain>
    </source>
</reference>
<dbReference type="RefSeq" id="WP_084411283.1">
    <property type="nucleotide sequence ID" value="NZ_FWXR01000015.1"/>
</dbReference>
<accession>A0A1W2DGZ1</accession>
<protein>
    <submittedName>
        <fullName evidence="2">Uncharacterized protein</fullName>
    </submittedName>
</protein>
<dbReference type="InterPro" id="IPR036718">
    <property type="entry name" value="H-AmDH_asu_dom2_sf"/>
</dbReference>
<feature type="signal peptide" evidence="1">
    <location>
        <begin position="1"/>
        <end position="22"/>
    </location>
</feature>
<organism evidence="2 3">
    <name type="scientific">Fulvimarina manganoxydans</name>
    <dbReference type="NCBI Taxonomy" id="937218"/>
    <lineage>
        <taxon>Bacteria</taxon>
        <taxon>Pseudomonadati</taxon>
        <taxon>Pseudomonadota</taxon>
        <taxon>Alphaproteobacteria</taxon>
        <taxon>Hyphomicrobiales</taxon>
        <taxon>Aurantimonadaceae</taxon>
        <taxon>Fulvimarina</taxon>
    </lineage>
</organism>
<dbReference type="EMBL" id="FWXR01000015">
    <property type="protein sequence ID" value="SMC96779.1"/>
    <property type="molecule type" value="Genomic_DNA"/>
</dbReference>